<comment type="caution">
    <text evidence="1">The sequence shown here is derived from an EMBL/GenBank/DDBJ whole genome shotgun (WGS) entry which is preliminary data.</text>
</comment>
<evidence type="ECO:0000313" key="1">
    <source>
        <dbReference type="EMBL" id="MBD9362942.1"/>
    </source>
</evidence>
<accession>A0ABR9DIP4</accession>
<name>A0ABR9DIP4_9GAMM</name>
<gene>
    <name evidence="1" type="ORF">EBB_21055</name>
</gene>
<organism evidence="1 2">
    <name type="scientific">Methylomonas fluvii</name>
    <dbReference type="NCBI Taxonomy" id="1854564"/>
    <lineage>
        <taxon>Bacteria</taxon>
        <taxon>Pseudomonadati</taxon>
        <taxon>Pseudomonadota</taxon>
        <taxon>Gammaproteobacteria</taxon>
        <taxon>Methylococcales</taxon>
        <taxon>Methylococcaceae</taxon>
        <taxon>Methylomonas</taxon>
    </lineage>
</organism>
<protein>
    <submittedName>
        <fullName evidence="1">Uncharacterized protein</fullName>
    </submittedName>
</protein>
<dbReference type="Gene3D" id="1.20.5.300">
    <property type="match status" value="1"/>
</dbReference>
<evidence type="ECO:0000313" key="2">
    <source>
        <dbReference type="Proteomes" id="UP000641152"/>
    </source>
</evidence>
<reference evidence="1 2" key="1">
    <citation type="submission" date="2020-09" db="EMBL/GenBank/DDBJ databases">
        <title>Methylomonas albis sp. nov. and Methylomonas fluvii sp. nov.: Two cold-adapted methanotrophs from the River Elbe and an amended description of Methylovulum psychrotolerans strain Eb1.</title>
        <authorList>
            <person name="Bussmann I.K."/>
            <person name="Klings K.-W."/>
            <person name="Warnstedt J."/>
            <person name="Hoppert M."/>
            <person name="Saborowski A."/>
            <person name="Horn F."/>
            <person name="Liebner S."/>
        </authorList>
    </citation>
    <scope>NUCLEOTIDE SEQUENCE [LARGE SCALE GENOMIC DNA]</scope>
    <source>
        <strain evidence="1 2">EbB</strain>
    </source>
</reference>
<dbReference type="Proteomes" id="UP000641152">
    <property type="component" value="Unassembled WGS sequence"/>
</dbReference>
<sequence>MTDQNTNEVALAQQIGHLTGEIRTMHQAILTSLEHLREDMRRVETASNARIDRLDDKLTARLDTVNTQITDLQTEDKRIIAKVARIGAFGGGAGGALVAGMVELLKRMN</sequence>
<keyword evidence="2" id="KW-1185">Reference proteome</keyword>
<dbReference type="RefSeq" id="WP_192395670.1">
    <property type="nucleotide sequence ID" value="NZ_CAJHIU010000003.1"/>
</dbReference>
<proteinExistence type="predicted"/>
<dbReference type="EMBL" id="JACXST010000003">
    <property type="protein sequence ID" value="MBD9362942.1"/>
    <property type="molecule type" value="Genomic_DNA"/>
</dbReference>